<accession>A0AAW9CFV2</accession>
<organism evidence="2 3">
    <name type="scientific">Kluyvera cryocrescens</name>
    <name type="common">Kluyvera citrophila</name>
    <dbReference type="NCBI Taxonomy" id="580"/>
    <lineage>
        <taxon>Bacteria</taxon>
        <taxon>Pseudomonadati</taxon>
        <taxon>Pseudomonadota</taxon>
        <taxon>Gammaproteobacteria</taxon>
        <taxon>Enterobacterales</taxon>
        <taxon>Enterobacteriaceae</taxon>
        <taxon>Kluyvera</taxon>
    </lineage>
</organism>
<evidence type="ECO:0000256" key="1">
    <source>
        <dbReference type="SAM" id="Coils"/>
    </source>
</evidence>
<sequence>MTNSKDNNAAYLHMTPLPDVAYTKAPQMPAPEITGPGRCFCCGLTVQHRFTLSESLPLKKLTEAAEDALSRLARAQELMDRLCSQSSPDKKALKSAQNSLQHASLAARRLALRHVPSIEITETTVLTLTEIAELEALTSPFELCYFCHAWHTLNGYAAAQGTMVWLPDLHPRSVVALNRHALKACFSNSKNLAREGKKVLAELLRHRLPVEERFGTWRPADFADAIRRYAPSKRPELREKMVGIALVPIPDSFTSREFID</sequence>
<proteinExistence type="predicted"/>
<gene>
    <name evidence="2" type="ORF">QWU01_23025</name>
</gene>
<name>A0AAW9CFV2_KLUCR</name>
<evidence type="ECO:0000313" key="2">
    <source>
        <dbReference type="EMBL" id="MDW3779677.1"/>
    </source>
</evidence>
<dbReference type="AlphaFoldDB" id="A0AAW9CFV2"/>
<comment type="caution">
    <text evidence="2">The sequence shown here is derived from an EMBL/GenBank/DDBJ whole genome shotgun (WGS) entry which is preliminary data.</text>
</comment>
<protein>
    <submittedName>
        <fullName evidence="2">Conjugal transfer protein TraT</fullName>
    </submittedName>
</protein>
<dbReference type="Proteomes" id="UP001276300">
    <property type="component" value="Unassembled WGS sequence"/>
</dbReference>
<dbReference type="RefSeq" id="WP_318243168.1">
    <property type="nucleotide sequence ID" value="NZ_JAUEQX010000023.1"/>
</dbReference>
<keyword evidence="1" id="KW-0175">Coiled coil</keyword>
<feature type="coiled-coil region" evidence="1">
    <location>
        <begin position="58"/>
        <end position="85"/>
    </location>
</feature>
<reference evidence="2" key="1">
    <citation type="journal article" date="2023" name="J Glob Antimicrob Resist">
        <title>Emergence of NDM-1 and KPC-3 carbapenemases in Kluyvera cryocrescens: Investigating genetic heterogeneity and acquisition routes of blaNDM-1 in Enterobacterales species in Portugal.</title>
        <authorList>
            <person name="Loiodice M."/>
            <person name="Ribeiro M."/>
            <person name="Peixe L."/>
            <person name="Novais A."/>
        </authorList>
    </citation>
    <scope>NUCLEOTIDE SEQUENCE</scope>
    <source>
        <strain evidence="2">K629</strain>
    </source>
</reference>
<dbReference type="EMBL" id="JAUEQX010000023">
    <property type="protein sequence ID" value="MDW3779677.1"/>
    <property type="molecule type" value="Genomic_DNA"/>
</dbReference>
<evidence type="ECO:0000313" key="3">
    <source>
        <dbReference type="Proteomes" id="UP001276300"/>
    </source>
</evidence>